<name>A0A971CZ43_9BIFI</name>
<dbReference type="AlphaFoldDB" id="A0A971CZ43"/>
<dbReference type="Pfam" id="PF07081">
    <property type="entry name" value="DUF1349"/>
    <property type="match status" value="1"/>
</dbReference>
<sequence length="194" mass="21646">MQQAITWNKGHWTHDPALVDISDSRMRVTAREASDAWRITSYGFIHDSEHALIAPFQMESAMEVTFRADMSQQFDQAGLFIRADESHWVKAGLEQSDGVLQLGAVVTDDTSDWSVSPTPEWNHRIITIRASWSNDAITLRAKADGEDFRLVRVLPFGKSAHVEAGPYICAPSRAAFSIDFLSWQTAEADTALHG</sequence>
<dbReference type="InterPro" id="IPR009784">
    <property type="entry name" value="DUF1349"/>
</dbReference>
<accession>A0A971CZ43</accession>
<dbReference type="RefSeq" id="WP_273173144.1">
    <property type="nucleotide sequence ID" value="NZ_JAAXZR010000016.1"/>
</dbReference>
<proteinExistence type="predicted"/>
<dbReference type="PANTHER" id="PTHR35332:SF2">
    <property type="entry name" value="REGULATION OF ENOLASE PROTEIN 1"/>
    <property type="match status" value="1"/>
</dbReference>
<dbReference type="Proteomes" id="UP000767327">
    <property type="component" value="Unassembled WGS sequence"/>
</dbReference>
<organism evidence="1 2">
    <name type="scientific">Bifidobacterium crudilactis</name>
    <dbReference type="NCBI Taxonomy" id="327277"/>
    <lineage>
        <taxon>Bacteria</taxon>
        <taxon>Bacillati</taxon>
        <taxon>Actinomycetota</taxon>
        <taxon>Actinomycetes</taxon>
        <taxon>Bifidobacteriales</taxon>
        <taxon>Bifidobacteriaceae</taxon>
        <taxon>Bifidobacterium</taxon>
    </lineage>
</organism>
<evidence type="ECO:0000313" key="1">
    <source>
        <dbReference type="EMBL" id="NLT79367.1"/>
    </source>
</evidence>
<comment type="caution">
    <text evidence="1">The sequence shown here is derived from an EMBL/GenBank/DDBJ whole genome shotgun (WGS) entry which is preliminary data.</text>
</comment>
<reference evidence="1" key="2">
    <citation type="submission" date="2020-01" db="EMBL/GenBank/DDBJ databases">
        <authorList>
            <person name="Campanaro S."/>
        </authorList>
    </citation>
    <scope>NUCLEOTIDE SEQUENCE</scope>
    <source>
        <strain evidence="1">AS01afH2WH_6</strain>
    </source>
</reference>
<dbReference type="SUPFAM" id="SSF49899">
    <property type="entry name" value="Concanavalin A-like lectins/glucanases"/>
    <property type="match status" value="1"/>
</dbReference>
<gene>
    <name evidence="1" type="ORF">GXW98_03650</name>
</gene>
<evidence type="ECO:0000313" key="2">
    <source>
        <dbReference type="Proteomes" id="UP000767327"/>
    </source>
</evidence>
<dbReference type="Gene3D" id="2.60.120.200">
    <property type="match status" value="1"/>
</dbReference>
<reference evidence="1" key="1">
    <citation type="journal article" date="2020" name="Biotechnol. Biofuels">
        <title>New insights from the biogas microbiome by comprehensive genome-resolved metagenomics of nearly 1600 species originating from multiple anaerobic digesters.</title>
        <authorList>
            <person name="Campanaro S."/>
            <person name="Treu L."/>
            <person name="Rodriguez-R L.M."/>
            <person name="Kovalovszki A."/>
            <person name="Ziels R.M."/>
            <person name="Maus I."/>
            <person name="Zhu X."/>
            <person name="Kougias P.G."/>
            <person name="Basile A."/>
            <person name="Luo G."/>
            <person name="Schluter A."/>
            <person name="Konstantinidis K.T."/>
            <person name="Angelidaki I."/>
        </authorList>
    </citation>
    <scope>NUCLEOTIDE SEQUENCE</scope>
    <source>
        <strain evidence="1">AS01afH2WH_6</strain>
    </source>
</reference>
<dbReference type="PANTHER" id="PTHR35332">
    <property type="entry name" value="REGULATION OF ENOLASE PROTEIN 1"/>
    <property type="match status" value="1"/>
</dbReference>
<dbReference type="InterPro" id="IPR013320">
    <property type="entry name" value="ConA-like_dom_sf"/>
</dbReference>
<dbReference type="EMBL" id="JAAXZR010000016">
    <property type="protein sequence ID" value="NLT79367.1"/>
    <property type="molecule type" value="Genomic_DNA"/>
</dbReference>
<protein>
    <submittedName>
        <fullName evidence="1">DUF1349 domain-containing protein</fullName>
    </submittedName>
</protein>